<comment type="caution">
    <text evidence="2">The sequence shown here is derived from an EMBL/GenBank/DDBJ whole genome shotgun (WGS) entry which is preliminary data.</text>
</comment>
<protein>
    <submittedName>
        <fullName evidence="2">Uncharacterized protein</fullName>
    </submittedName>
</protein>
<accession>A0A4Z2G9U7</accession>
<keyword evidence="3" id="KW-1185">Reference proteome</keyword>
<name>A0A4Z2G9U7_9TELE</name>
<feature type="region of interest" description="Disordered" evidence="1">
    <location>
        <begin position="44"/>
        <end position="110"/>
    </location>
</feature>
<gene>
    <name evidence="2" type="ORF">EYF80_039788</name>
</gene>
<feature type="compositionally biased region" description="Polar residues" evidence="1">
    <location>
        <begin position="62"/>
        <end position="71"/>
    </location>
</feature>
<evidence type="ECO:0000256" key="1">
    <source>
        <dbReference type="SAM" id="MobiDB-lite"/>
    </source>
</evidence>
<sequence length="110" mass="11667">MTWMSTPPLGQADEEEGLERAACAGCSPGTGLATGWAACTGRRGRVAADPGRRGGETCCGSPRSSSFNSDEFLQRDAGPSGSERSTQPRRGRRCHENLRKPKPTTELTAN</sequence>
<proteinExistence type="predicted"/>
<dbReference type="Proteomes" id="UP000314294">
    <property type="component" value="Unassembled WGS sequence"/>
</dbReference>
<evidence type="ECO:0000313" key="3">
    <source>
        <dbReference type="Proteomes" id="UP000314294"/>
    </source>
</evidence>
<evidence type="ECO:0000313" key="2">
    <source>
        <dbReference type="EMBL" id="TNN49980.1"/>
    </source>
</evidence>
<reference evidence="2 3" key="1">
    <citation type="submission" date="2019-03" db="EMBL/GenBank/DDBJ databases">
        <title>First draft genome of Liparis tanakae, snailfish: a comprehensive survey of snailfish specific genes.</title>
        <authorList>
            <person name="Kim W."/>
            <person name="Song I."/>
            <person name="Jeong J.-H."/>
            <person name="Kim D."/>
            <person name="Kim S."/>
            <person name="Ryu S."/>
            <person name="Song J.Y."/>
            <person name="Lee S.K."/>
        </authorList>
    </citation>
    <scope>NUCLEOTIDE SEQUENCE [LARGE SCALE GENOMIC DNA]</scope>
    <source>
        <tissue evidence="2">Muscle</tissue>
    </source>
</reference>
<dbReference type="AlphaFoldDB" id="A0A4Z2G9U7"/>
<dbReference type="EMBL" id="SRLO01000634">
    <property type="protein sequence ID" value="TNN49980.1"/>
    <property type="molecule type" value="Genomic_DNA"/>
</dbReference>
<organism evidence="2 3">
    <name type="scientific">Liparis tanakae</name>
    <name type="common">Tanaka's snailfish</name>
    <dbReference type="NCBI Taxonomy" id="230148"/>
    <lineage>
        <taxon>Eukaryota</taxon>
        <taxon>Metazoa</taxon>
        <taxon>Chordata</taxon>
        <taxon>Craniata</taxon>
        <taxon>Vertebrata</taxon>
        <taxon>Euteleostomi</taxon>
        <taxon>Actinopterygii</taxon>
        <taxon>Neopterygii</taxon>
        <taxon>Teleostei</taxon>
        <taxon>Neoteleostei</taxon>
        <taxon>Acanthomorphata</taxon>
        <taxon>Eupercaria</taxon>
        <taxon>Perciformes</taxon>
        <taxon>Cottioidei</taxon>
        <taxon>Cottales</taxon>
        <taxon>Liparidae</taxon>
        <taxon>Liparis</taxon>
    </lineage>
</organism>